<dbReference type="AlphaFoldDB" id="A0A7S2BPP2"/>
<dbReference type="EMBL" id="HBGQ01025026">
    <property type="protein sequence ID" value="CAD9402731.1"/>
    <property type="molecule type" value="Transcribed_RNA"/>
</dbReference>
<accession>A0A7S2BPP2</accession>
<evidence type="ECO:0000313" key="2">
    <source>
        <dbReference type="EMBL" id="CAD9402731.1"/>
    </source>
</evidence>
<sequence length="107" mass="11833">MADAAPVEGGGGDGEKAGGMDHGEEESRMKLCFFACLDCIATVVRWCVTAWNGFKWVLRRVTYPIKEAGLSCVDCCTRWYRPFKTKRPQGASVPSFGYGHGVPDFQY</sequence>
<name>A0A7S2BPP2_9DINO</name>
<feature type="region of interest" description="Disordered" evidence="1">
    <location>
        <begin position="1"/>
        <end position="22"/>
    </location>
</feature>
<reference evidence="2" key="1">
    <citation type="submission" date="2021-01" db="EMBL/GenBank/DDBJ databases">
        <authorList>
            <person name="Corre E."/>
            <person name="Pelletier E."/>
            <person name="Niang G."/>
            <person name="Scheremetjew M."/>
            <person name="Finn R."/>
            <person name="Kale V."/>
            <person name="Holt S."/>
            <person name="Cochrane G."/>
            <person name="Meng A."/>
            <person name="Brown T."/>
            <person name="Cohen L."/>
        </authorList>
    </citation>
    <scope>NUCLEOTIDE SEQUENCE</scope>
    <source>
        <strain evidence="2">CCMP2222</strain>
    </source>
</reference>
<gene>
    <name evidence="2" type="ORF">AAND1436_LOCUS12324</name>
</gene>
<evidence type="ECO:0000256" key="1">
    <source>
        <dbReference type="SAM" id="MobiDB-lite"/>
    </source>
</evidence>
<proteinExistence type="predicted"/>
<protein>
    <submittedName>
        <fullName evidence="2">Uncharacterized protein</fullName>
    </submittedName>
</protein>
<feature type="compositionally biased region" description="Basic and acidic residues" evidence="1">
    <location>
        <begin position="13"/>
        <end position="22"/>
    </location>
</feature>
<organism evidence="2">
    <name type="scientific">Alexandrium andersonii</name>
    <dbReference type="NCBI Taxonomy" id="327968"/>
    <lineage>
        <taxon>Eukaryota</taxon>
        <taxon>Sar</taxon>
        <taxon>Alveolata</taxon>
        <taxon>Dinophyceae</taxon>
        <taxon>Gonyaulacales</taxon>
        <taxon>Pyrocystaceae</taxon>
        <taxon>Alexandrium</taxon>
    </lineage>
</organism>